<evidence type="ECO:0000313" key="2">
    <source>
        <dbReference type="EMBL" id="MBW8684176.1"/>
    </source>
</evidence>
<dbReference type="EMBL" id="JAICCF010000001">
    <property type="protein sequence ID" value="MBW8684176.1"/>
    <property type="molecule type" value="Genomic_DNA"/>
</dbReference>
<dbReference type="InterPro" id="IPR043472">
    <property type="entry name" value="Macro_dom-like"/>
</dbReference>
<dbReference type="PANTHER" id="PTHR35596:SF1">
    <property type="entry name" value="MICROBIAL-TYPE PARG CATALYTIC DOMAIN-CONTAINING PROTEIN"/>
    <property type="match status" value="1"/>
</dbReference>
<comment type="caution">
    <text evidence="2">The sequence shown here is derived from an EMBL/GenBank/DDBJ whole genome shotgun (WGS) entry which is preliminary data.</text>
</comment>
<dbReference type="PIRSF" id="PIRSF014899">
    <property type="entry name" value="UCP014899"/>
    <property type="match status" value="1"/>
</dbReference>
<dbReference type="InterPro" id="IPR012664">
    <property type="entry name" value="CHP02452"/>
</dbReference>
<feature type="domain" description="Microbial-type PARG catalytic" evidence="1">
    <location>
        <begin position="10"/>
        <end position="164"/>
    </location>
</feature>
<organism evidence="2 3">
    <name type="scientific">Chitinophaga rhizophila</name>
    <dbReference type="NCBI Taxonomy" id="2866212"/>
    <lineage>
        <taxon>Bacteria</taxon>
        <taxon>Pseudomonadati</taxon>
        <taxon>Bacteroidota</taxon>
        <taxon>Chitinophagia</taxon>
        <taxon>Chitinophagales</taxon>
        <taxon>Chitinophagaceae</taxon>
        <taxon>Chitinophaga</taxon>
    </lineage>
</organism>
<proteinExistence type="predicted"/>
<accession>A0ABS7G933</accession>
<keyword evidence="3" id="KW-1185">Reference proteome</keyword>
<dbReference type="NCBIfam" id="TIGR02452">
    <property type="entry name" value="TIGR02452 family protein"/>
    <property type="match status" value="1"/>
</dbReference>
<dbReference type="InterPro" id="IPR019261">
    <property type="entry name" value="PARG_cat_microbial"/>
</dbReference>
<protein>
    <submittedName>
        <fullName evidence="2">TIGR02452 family protein</fullName>
    </submittedName>
</protein>
<evidence type="ECO:0000313" key="3">
    <source>
        <dbReference type="Proteomes" id="UP000812961"/>
    </source>
</evidence>
<dbReference type="RefSeq" id="WP_220249371.1">
    <property type="nucleotide sequence ID" value="NZ_JAICCF010000001.1"/>
</dbReference>
<name>A0ABS7G933_9BACT</name>
<evidence type="ECO:0000259" key="1">
    <source>
        <dbReference type="Pfam" id="PF10021"/>
    </source>
</evidence>
<dbReference type="PANTHER" id="PTHR35596">
    <property type="entry name" value="DUF2263 DOMAIN-CONTAINING PROTEIN"/>
    <property type="match status" value="1"/>
</dbReference>
<sequence length="288" mass="32533">MNRNERVRIAYETQDILATGNYTNRSNEVVDLSADLQYTIGQTVHYTPEDFDQVIIRRDALLQTRGTDMCRFEVTAETTFGAAARLIIKEQEENVCCLNFASAKNPGGGFLTGAQAQEESLARASGLYASLQAKPEMYQINRENRSLLYTDHMIYSPLVPVFRNDRDHLLDVPYRVSIITAPAVNRGALLNNEPASEPRIEPVMMERIEKLLSVAVVNNQTTLVLGAWGCGVFRNKTEDVARWFAHHLYSETFKYAFKRIVFAIYDPSPKRTSIDAFRKEFGAVGYTG</sequence>
<dbReference type="Pfam" id="PF10021">
    <property type="entry name" value="PARG_cat_microb"/>
    <property type="match status" value="1"/>
</dbReference>
<dbReference type="Proteomes" id="UP000812961">
    <property type="component" value="Unassembled WGS sequence"/>
</dbReference>
<dbReference type="SUPFAM" id="SSF52949">
    <property type="entry name" value="Macro domain-like"/>
    <property type="match status" value="1"/>
</dbReference>
<gene>
    <name evidence="2" type="ORF">K1Y79_07485</name>
</gene>
<reference evidence="2 3" key="1">
    <citation type="submission" date="2021-08" db="EMBL/GenBank/DDBJ databases">
        <title>The genome sequence of Chitinophaga sp. B61.</title>
        <authorList>
            <person name="Zhang X."/>
        </authorList>
    </citation>
    <scope>NUCLEOTIDE SEQUENCE [LARGE SCALE GENOMIC DNA]</scope>
    <source>
        <strain evidence="2 3">B61</strain>
    </source>
</reference>
<dbReference type="Gene3D" id="3.40.220.10">
    <property type="entry name" value="Leucine Aminopeptidase, subunit E, domain 1"/>
    <property type="match status" value="1"/>
</dbReference>